<feature type="domain" description="DUF1980" evidence="2">
    <location>
        <begin position="139"/>
        <end position="239"/>
    </location>
</feature>
<dbReference type="RefSeq" id="WP_246078230.1">
    <property type="nucleotide sequence ID" value="NZ_VFRA01000001.1"/>
</dbReference>
<dbReference type="PANTHER" id="PTHR40047:SF1">
    <property type="entry name" value="UPF0703 PROTEIN YCGQ"/>
    <property type="match status" value="1"/>
</dbReference>
<feature type="transmembrane region" description="Helical" evidence="1">
    <location>
        <begin position="62"/>
        <end position="85"/>
    </location>
</feature>
<gene>
    <name evidence="3" type="ORF">FB472_2707</name>
</gene>
<organism evidence="3 4">
    <name type="scientific">Rhodoglobus vestalii</name>
    <dbReference type="NCBI Taxonomy" id="193384"/>
    <lineage>
        <taxon>Bacteria</taxon>
        <taxon>Bacillati</taxon>
        <taxon>Actinomycetota</taxon>
        <taxon>Actinomycetes</taxon>
        <taxon>Micrococcales</taxon>
        <taxon>Microbacteriaceae</taxon>
        <taxon>Rhodoglobus</taxon>
    </lineage>
</organism>
<dbReference type="PANTHER" id="PTHR40047">
    <property type="entry name" value="UPF0703 PROTEIN YCGQ"/>
    <property type="match status" value="1"/>
</dbReference>
<keyword evidence="1" id="KW-0472">Membrane</keyword>
<keyword evidence="1" id="KW-1133">Transmembrane helix</keyword>
<proteinExistence type="predicted"/>
<dbReference type="InterPro" id="IPR015402">
    <property type="entry name" value="DUF1980"/>
</dbReference>
<keyword evidence="1" id="KW-0812">Transmembrane</keyword>
<evidence type="ECO:0000259" key="2">
    <source>
        <dbReference type="Pfam" id="PF21537"/>
    </source>
</evidence>
<dbReference type="Proteomes" id="UP000316560">
    <property type="component" value="Unassembled WGS sequence"/>
</dbReference>
<dbReference type="Pfam" id="PF21537">
    <property type="entry name" value="DUF1980_C"/>
    <property type="match status" value="1"/>
</dbReference>
<name>A0A8H2PZ69_9MICO</name>
<protein>
    <submittedName>
        <fullName evidence="3">Putative repeat protein (TIGR03943 family)</fullName>
    </submittedName>
</protein>
<dbReference type="InterPro" id="IPR052955">
    <property type="entry name" value="UPF0703_membrane_permease"/>
</dbReference>
<dbReference type="EMBL" id="VFRA01000001">
    <property type="protein sequence ID" value="TQO21039.1"/>
    <property type="molecule type" value="Genomic_DNA"/>
</dbReference>
<dbReference type="InterPro" id="IPR048447">
    <property type="entry name" value="DUF1980_C"/>
</dbReference>
<evidence type="ECO:0000313" key="3">
    <source>
        <dbReference type="EMBL" id="TQO21039.1"/>
    </source>
</evidence>
<keyword evidence="4" id="KW-1185">Reference proteome</keyword>
<reference evidence="3 4" key="1">
    <citation type="submission" date="2019-06" db="EMBL/GenBank/DDBJ databases">
        <title>Sequencing the genomes of 1000 actinobacteria strains.</title>
        <authorList>
            <person name="Klenk H.-P."/>
        </authorList>
    </citation>
    <scope>NUCLEOTIDE SEQUENCE [LARGE SCALE GENOMIC DNA]</scope>
    <source>
        <strain evidence="3 4">DSM 21947</strain>
    </source>
</reference>
<accession>A0A8H2PZ69</accession>
<evidence type="ECO:0000313" key="4">
    <source>
        <dbReference type="Proteomes" id="UP000316560"/>
    </source>
</evidence>
<comment type="caution">
    <text evidence="3">The sequence shown here is derived from an EMBL/GenBank/DDBJ whole genome shotgun (WGS) entry which is preliminary data.</text>
</comment>
<feature type="transmembrane region" description="Helical" evidence="1">
    <location>
        <begin position="29"/>
        <end position="50"/>
    </location>
</feature>
<dbReference type="NCBIfam" id="TIGR03943">
    <property type="entry name" value="TIGR03943 family putative permease subunit"/>
    <property type="match status" value="1"/>
</dbReference>
<sequence length="239" mass="25456">MILIVIAVSATVWLAVTQQLVLYIHPRYIVFTVIMAAIALALGVMSVAVRPRSPEEPAVSKGWAKIVGITALVLSGVVAVSLIVVPPATLSSATASQRDIVGSTVGSDSQNADDVANADESLIASFTVVDWASLLRQTSDPSFYADKTATVVGFITESEDDPENIFYLSRFTVTCCAVDAQPTGIAVYAPNWKNSFAVDAWVEVTGLFEINPSSRSDASLVLVPNELSGVERPSEPYLY</sequence>
<dbReference type="AlphaFoldDB" id="A0A8H2PZ69"/>
<evidence type="ECO:0000256" key="1">
    <source>
        <dbReference type="SAM" id="Phobius"/>
    </source>
</evidence>